<gene>
    <name evidence="1" type="ORF">HMPREF1541_04340</name>
</gene>
<keyword evidence="2" id="KW-1185">Reference proteome</keyword>
<dbReference type="InParanoid" id="W2RUT2"/>
<dbReference type="VEuPathDB" id="FungiDB:HMPREF1541_04340"/>
<dbReference type="SUPFAM" id="SSF52058">
    <property type="entry name" value="L domain-like"/>
    <property type="match status" value="1"/>
</dbReference>
<accession>W2RUT2</accession>
<dbReference type="eggNOG" id="ENOG502QSAP">
    <property type="taxonomic scope" value="Eukaryota"/>
</dbReference>
<dbReference type="EMBL" id="KB822720">
    <property type="protein sequence ID" value="ETN40065.1"/>
    <property type="molecule type" value="Genomic_DNA"/>
</dbReference>
<dbReference type="STRING" id="1220924.W2RUT2"/>
<dbReference type="HOGENOM" id="CLU_042679_2_0_1"/>
<dbReference type="Gene3D" id="3.80.10.10">
    <property type="entry name" value="Ribonuclease Inhibitor"/>
    <property type="match status" value="1"/>
</dbReference>
<dbReference type="GeneID" id="19971679"/>
<evidence type="ECO:0000313" key="1">
    <source>
        <dbReference type="EMBL" id="ETN40065.1"/>
    </source>
</evidence>
<dbReference type="InterPro" id="IPR032675">
    <property type="entry name" value="LRR_dom_sf"/>
</dbReference>
<reference evidence="1 2" key="1">
    <citation type="submission" date="2013-03" db="EMBL/GenBank/DDBJ databases">
        <title>The Genome Sequence of Phialophora europaea CBS 101466.</title>
        <authorList>
            <consortium name="The Broad Institute Genomics Platform"/>
            <person name="Cuomo C."/>
            <person name="de Hoog S."/>
            <person name="Gorbushina A."/>
            <person name="Walker B."/>
            <person name="Young S.K."/>
            <person name="Zeng Q."/>
            <person name="Gargeya S."/>
            <person name="Fitzgerald M."/>
            <person name="Haas B."/>
            <person name="Abouelleil A."/>
            <person name="Allen A.W."/>
            <person name="Alvarado L."/>
            <person name="Arachchi H.M."/>
            <person name="Berlin A.M."/>
            <person name="Chapman S.B."/>
            <person name="Gainer-Dewar J."/>
            <person name="Goldberg J."/>
            <person name="Griggs A."/>
            <person name="Gujja S."/>
            <person name="Hansen M."/>
            <person name="Howarth C."/>
            <person name="Imamovic A."/>
            <person name="Ireland A."/>
            <person name="Larimer J."/>
            <person name="McCowan C."/>
            <person name="Murphy C."/>
            <person name="Pearson M."/>
            <person name="Poon T.W."/>
            <person name="Priest M."/>
            <person name="Roberts A."/>
            <person name="Saif S."/>
            <person name="Shea T."/>
            <person name="Sisk P."/>
            <person name="Sykes S."/>
            <person name="Wortman J."/>
            <person name="Nusbaum C."/>
            <person name="Birren B."/>
        </authorList>
    </citation>
    <scope>NUCLEOTIDE SEQUENCE [LARGE SCALE GENOMIC DNA]</scope>
    <source>
        <strain evidence="1 2">CBS 101466</strain>
    </source>
</reference>
<evidence type="ECO:0000313" key="2">
    <source>
        <dbReference type="Proteomes" id="UP000030752"/>
    </source>
</evidence>
<dbReference type="OrthoDB" id="2125396at2759"/>
<organism evidence="1 2">
    <name type="scientific">Cyphellophora europaea (strain CBS 101466)</name>
    <name type="common">Phialophora europaea</name>
    <dbReference type="NCBI Taxonomy" id="1220924"/>
    <lineage>
        <taxon>Eukaryota</taxon>
        <taxon>Fungi</taxon>
        <taxon>Dikarya</taxon>
        <taxon>Ascomycota</taxon>
        <taxon>Pezizomycotina</taxon>
        <taxon>Eurotiomycetes</taxon>
        <taxon>Chaetothyriomycetidae</taxon>
        <taxon>Chaetothyriales</taxon>
        <taxon>Cyphellophoraceae</taxon>
        <taxon>Cyphellophora</taxon>
    </lineage>
</organism>
<protein>
    <submittedName>
        <fullName evidence="1">Uncharacterized protein</fullName>
    </submittedName>
</protein>
<name>W2RUT2_CYPE1</name>
<proteinExistence type="predicted"/>
<dbReference type="RefSeq" id="XP_008716908.1">
    <property type="nucleotide sequence ID" value="XM_008718686.1"/>
</dbReference>
<dbReference type="AlphaFoldDB" id="W2RUT2"/>
<dbReference type="Proteomes" id="UP000030752">
    <property type="component" value="Unassembled WGS sequence"/>
</dbReference>
<sequence>MKVGLGRVPGPPLLLPVEIVEVIVDYVARRSESQSRQGDLWSLCLVSRDWYSVSVPHLYSRPVLGPRNFELFTRTLCPPVNSRVRAIGLEDLVKELHLGDLAYVTSRSMTARLLRRTRTSLTTLVTPSHSMSTSSLAPISKMASLQHLDLSRDKYDFDICALTRAVQPVTTLRFLSLPRGILNTYPDSPASGRCAWSPALEYLEVNNTVPHLQSQWRNFITGLPQSLRILSFQHLRQNTQFGGIIDLGVEAPQVASLAIQGAEGVDCMLFNGIDLSALLQVFPGLIELTLPETALLSPLFYSYREEKFGILGRRLQALRFRVVQALGTPGPTGIVERALVDLAASFAQIQSIEISTAYAFASPTAVSASHELLQQRWPQEPKEAKGIFIVGQTSGTTSRWRWNPMFDEGTESTPSR</sequence>